<protein>
    <submittedName>
        <fullName evidence="2">Uncharacterized protein</fullName>
    </submittedName>
</protein>
<feature type="transmembrane region" description="Helical" evidence="1">
    <location>
        <begin position="30"/>
        <end position="55"/>
    </location>
</feature>
<evidence type="ECO:0000313" key="3">
    <source>
        <dbReference type="Proteomes" id="UP000280960"/>
    </source>
</evidence>
<organism evidence="2 3">
    <name type="scientific">Biomaibacter acetigenes</name>
    <dbReference type="NCBI Taxonomy" id="2316383"/>
    <lineage>
        <taxon>Bacteria</taxon>
        <taxon>Bacillati</taxon>
        <taxon>Bacillota</taxon>
        <taxon>Clostridia</taxon>
        <taxon>Thermosediminibacterales</taxon>
        <taxon>Tepidanaerobacteraceae</taxon>
        <taxon>Biomaibacter</taxon>
    </lineage>
</organism>
<dbReference type="AlphaFoldDB" id="A0A3G2R2X3"/>
<keyword evidence="3" id="KW-1185">Reference proteome</keyword>
<sequence length="61" mass="6852">MTIVVDDEKSNAGIQNPEIKPQQQDRKRRLIIIGDIISIIGVSLLFTAAILDLFIDTTFRP</sequence>
<keyword evidence="1" id="KW-0472">Membrane</keyword>
<evidence type="ECO:0000256" key="1">
    <source>
        <dbReference type="SAM" id="Phobius"/>
    </source>
</evidence>
<keyword evidence="1" id="KW-1133">Transmembrane helix</keyword>
<proteinExistence type="predicted"/>
<evidence type="ECO:0000313" key="2">
    <source>
        <dbReference type="EMBL" id="AYO29834.1"/>
    </source>
</evidence>
<accession>A0A3G2R2X3</accession>
<name>A0A3G2R2X3_9FIRM</name>
<gene>
    <name evidence="2" type="ORF">D2962_03700</name>
</gene>
<dbReference type="Proteomes" id="UP000280960">
    <property type="component" value="Chromosome"/>
</dbReference>
<dbReference type="EMBL" id="CP033169">
    <property type="protein sequence ID" value="AYO29834.1"/>
    <property type="molecule type" value="Genomic_DNA"/>
</dbReference>
<reference evidence="2 3" key="1">
    <citation type="submission" date="2018-10" db="EMBL/GenBank/DDBJ databases">
        <authorList>
            <person name="Zhang X."/>
        </authorList>
    </citation>
    <scope>NUCLEOTIDE SEQUENCE [LARGE SCALE GENOMIC DNA]</scope>
    <source>
        <strain evidence="2 3">SK-G1</strain>
    </source>
</reference>
<keyword evidence="1" id="KW-0812">Transmembrane</keyword>
<dbReference type="KEGG" id="bacg:D2962_03700"/>
<dbReference type="RefSeq" id="WP_122014181.1">
    <property type="nucleotide sequence ID" value="NZ_CP033169.1"/>
</dbReference>